<evidence type="ECO:0000256" key="5">
    <source>
        <dbReference type="ARBA" id="ARBA00022490"/>
    </source>
</evidence>
<evidence type="ECO:0000256" key="6">
    <source>
        <dbReference type="ARBA" id="ARBA00022679"/>
    </source>
</evidence>
<organism evidence="15 16">
    <name type="scientific">Puccinia coronata f. sp. avenae</name>
    <dbReference type="NCBI Taxonomy" id="200324"/>
    <lineage>
        <taxon>Eukaryota</taxon>
        <taxon>Fungi</taxon>
        <taxon>Dikarya</taxon>
        <taxon>Basidiomycota</taxon>
        <taxon>Pucciniomycotina</taxon>
        <taxon>Pucciniomycetes</taxon>
        <taxon>Pucciniales</taxon>
        <taxon>Pucciniaceae</taxon>
        <taxon>Puccinia</taxon>
    </lineage>
</organism>
<keyword evidence="6" id="KW-0808">Transferase</keyword>
<accession>A0A2N5VX57</accession>
<keyword evidence="9" id="KW-0547">Nucleotide-binding</keyword>
<dbReference type="PANTHER" id="PTHR17490:SF16">
    <property type="entry name" value="THREONYLCARBAMOYL-AMP SYNTHASE"/>
    <property type="match status" value="1"/>
</dbReference>
<evidence type="ECO:0000256" key="2">
    <source>
        <dbReference type="ARBA" id="ARBA00007663"/>
    </source>
</evidence>
<dbReference type="SUPFAM" id="SSF55821">
    <property type="entry name" value="YrdC/RibB"/>
    <property type="match status" value="1"/>
</dbReference>
<dbReference type="EC" id="2.7.7.87" evidence="3"/>
<keyword evidence="10" id="KW-0067">ATP-binding</keyword>
<evidence type="ECO:0000256" key="9">
    <source>
        <dbReference type="ARBA" id="ARBA00022741"/>
    </source>
</evidence>
<keyword evidence="7" id="KW-0819">tRNA processing</keyword>
<dbReference type="NCBIfam" id="TIGR00057">
    <property type="entry name" value="L-threonylcarbamoyladenylate synthase"/>
    <property type="match status" value="1"/>
</dbReference>
<dbReference type="GO" id="GO:0002949">
    <property type="term" value="P:tRNA threonylcarbamoyladenosine modification"/>
    <property type="evidence" value="ECO:0007669"/>
    <property type="project" value="UniProtKB-ARBA"/>
</dbReference>
<dbReference type="GO" id="GO:0005737">
    <property type="term" value="C:cytoplasm"/>
    <property type="evidence" value="ECO:0007669"/>
    <property type="project" value="UniProtKB-SubCell"/>
</dbReference>
<dbReference type="GO" id="GO:0003725">
    <property type="term" value="F:double-stranded RNA binding"/>
    <property type="evidence" value="ECO:0007669"/>
    <property type="project" value="InterPro"/>
</dbReference>
<evidence type="ECO:0000259" key="14">
    <source>
        <dbReference type="PROSITE" id="PS51163"/>
    </source>
</evidence>
<evidence type="ECO:0000313" key="16">
    <source>
        <dbReference type="Proteomes" id="UP000235388"/>
    </source>
</evidence>
<protein>
    <recommendedName>
        <fullName evidence="4">Threonylcarbamoyl-AMP synthase</fullName>
        <ecNumber evidence="3">2.7.7.87</ecNumber>
    </recommendedName>
    <alternativeName>
        <fullName evidence="11">L-threonylcarbamoyladenylate synthase</fullName>
    </alternativeName>
</protein>
<evidence type="ECO:0000256" key="11">
    <source>
        <dbReference type="ARBA" id="ARBA00029774"/>
    </source>
</evidence>
<dbReference type="InterPro" id="IPR050156">
    <property type="entry name" value="TC-AMP_synthase_SUA5"/>
</dbReference>
<dbReference type="InterPro" id="IPR017945">
    <property type="entry name" value="DHBP_synth_RibB-like_a/b_dom"/>
</dbReference>
<comment type="caution">
    <text evidence="15">The sequence shown here is derived from an EMBL/GenBank/DDBJ whole genome shotgun (WGS) entry which is preliminary data.</text>
</comment>
<gene>
    <name evidence="15" type="ORF">PCANC_04207</name>
</gene>
<evidence type="ECO:0000256" key="13">
    <source>
        <dbReference type="ARBA" id="ARBA00056339"/>
    </source>
</evidence>
<dbReference type="PANTHER" id="PTHR17490">
    <property type="entry name" value="SUA5"/>
    <property type="match status" value="1"/>
</dbReference>
<evidence type="ECO:0000256" key="4">
    <source>
        <dbReference type="ARBA" id="ARBA00015492"/>
    </source>
</evidence>
<comment type="function">
    <text evidence="13">Required for the formation of a threonylcarbamoyl group on adenosine at position 37 (t(6)A37) in tRNAs that read codons beginning with adenine. Likely catalyzes the conversion of L-threonine, HCO(3)(-)/CO(2) and ATP to give threonylcarbamoyl-AMP (TC-AMP) as the acyladenylate intermediate, with the release of diphosphate. Required for normal translation, by ensuring translation fidelity at the level of codon recognition, appropriate translation initiation selection and maintenance of reading frame. Also involved in telomere replication. Binds to single-stranded telomeric (ssTG) DNA and positively regulates telomere length.</text>
</comment>
<dbReference type="InterPro" id="IPR005145">
    <property type="entry name" value="Sua5_C"/>
</dbReference>
<keyword evidence="8" id="KW-0548">Nucleotidyltransferase</keyword>
<dbReference type="STRING" id="200324.A0A2N5VX57"/>
<evidence type="ECO:0000256" key="10">
    <source>
        <dbReference type="ARBA" id="ARBA00022840"/>
    </source>
</evidence>
<dbReference type="FunFam" id="3.90.870.10:FF:000008">
    <property type="entry name" value="Threonylcarbamoyl-AMP synthase"/>
    <property type="match status" value="1"/>
</dbReference>
<evidence type="ECO:0000256" key="8">
    <source>
        <dbReference type="ARBA" id="ARBA00022695"/>
    </source>
</evidence>
<dbReference type="InterPro" id="IPR038385">
    <property type="entry name" value="Sua5/YwlC_C"/>
</dbReference>
<reference evidence="15 16" key="1">
    <citation type="submission" date="2017-11" db="EMBL/GenBank/DDBJ databases">
        <title>De novo assembly and phasing of dikaryotic genomes from two isolates of Puccinia coronata f. sp. avenae, the causal agent of oat crown rust.</title>
        <authorList>
            <person name="Miller M.E."/>
            <person name="Zhang Y."/>
            <person name="Omidvar V."/>
            <person name="Sperschneider J."/>
            <person name="Schwessinger B."/>
            <person name="Raley C."/>
            <person name="Palmer J.M."/>
            <person name="Garnica D."/>
            <person name="Upadhyaya N."/>
            <person name="Rathjen J."/>
            <person name="Taylor J.M."/>
            <person name="Park R.F."/>
            <person name="Dodds P.N."/>
            <person name="Hirsch C.D."/>
            <person name="Kianian S.F."/>
            <person name="Figueroa M."/>
        </authorList>
    </citation>
    <scope>NUCLEOTIDE SEQUENCE [LARGE SCALE GENOMIC DNA]</scope>
    <source>
        <strain evidence="15">12NC29</strain>
    </source>
</reference>
<comment type="catalytic activity">
    <reaction evidence="12">
        <text>L-threonine + hydrogencarbonate + ATP = L-threonylcarbamoyladenylate + diphosphate + H2O</text>
        <dbReference type="Rhea" id="RHEA:36407"/>
        <dbReference type="ChEBI" id="CHEBI:15377"/>
        <dbReference type="ChEBI" id="CHEBI:17544"/>
        <dbReference type="ChEBI" id="CHEBI:30616"/>
        <dbReference type="ChEBI" id="CHEBI:33019"/>
        <dbReference type="ChEBI" id="CHEBI:57926"/>
        <dbReference type="ChEBI" id="CHEBI:73682"/>
        <dbReference type="EC" id="2.7.7.87"/>
    </reaction>
</comment>
<dbReference type="GO" id="GO:0005524">
    <property type="term" value="F:ATP binding"/>
    <property type="evidence" value="ECO:0007669"/>
    <property type="project" value="UniProtKB-KW"/>
</dbReference>
<name>A0A2N5VX57_9BASI</name>
<dbReference type="GO" id="GO:0061710">
    <property type="term" value="F:L-threonylcarbamoyladenylate synthase"/>
    <property type="evidence" value="ECO:0007669"/>
    <property type="project" value="UniProtKB-EC"/>
</dbReference>
<dbReference type="GO" id="GO:0000049">
    <property type="term" value="F:tRNA binding"/>
    <property type="evidence" value="ECO:0007669"/>
    <property type="project" value="TreeGrafter"/>
</dbReference>
<keyword evidence="5" id="KW-0963">Cytoplasm</keyword>
<dbReference type="AlphaFoldDB" id="A0A2N5VX57"/>
<comment type="similarity">
    <text evidence="2">Belongs to the SUA5 family.</text>
</comment>
<dbReference type="InterPro" id="IPR006070">
    <property type="entry name" value="Sua5-like_dom"/>
</dbReference>
<evidence type="ECO:0000313" key="15">
    <source>
        <dbReference type="EMBL" id="PLW54556.1"/>
    </source>
</evidence>
<feature type="domain" description="YrdC-like" evidence="14">
    <location>
        <begin position="105"/>
        <end position="302"/>
    </location>
</feature>
<keyword evidence="16" id="KW-1185">Reference proteome</keyword>
<evidence type="ECO:0000256" key="3">
    <source>
        <dbReference type="ARBA" id="ARBA00012584"/>
    </source>
</evidence>
<dbReference type="GO" id="GO:0006450">
    <property type="term" value="P:regulation of translational fidelity"/>
    <property type="evidence" value="ECO:0007669"/>
    <property type="project" value="TreeGrafter"/>
</dbReference>
<dbReference type="EMBL" id="PGCJ01000044">
    <property type="protein sequence ID" value="PLW54556.1"/>
    <property type="molecule type" value="Genomic_DNA"/>
</dbReference>
<dbReference type="Proteomes" id="UP000235388">
    <property type="component" value="Unassembled WGS sequence"/>
</dbReference>
<dbReference type="Pfam" id="PF01300">
    <property type="entry name" value="Sua5_yciO_yrdC"/>
    <property type="match status" value="1"/>
</dbReference>
<dbReference type="Pfam" id="PF03481">
    <property type="entry name" value="Sua5_C"/>
    <property type="match status" value="1"/>
</dbReference>
<proteinExistence type="inferred from homology"/>
<evidence type="ECO:0000256" key="7">
    <source>
        <dbReference type="ARBA" id="ARBA00022694"/>
    </source>
</evidence>
<sequence>MFSTHNHPHQPTQKRGPCNLTIPCIVWAKLILGTKCTSLHSSLLPGINSVASFQVDMSSATEPPRNLDSNSKRCHTSNVVKCNSDSIDFTDKIQGKPCFNCPQTAAGIQAAAQVIRSEDLVAFPTETVYGLGASALSTTAVSKIFKAKGRPSDNPLIVHVSSLDLLQTFIPPDWSFPATYRAITERFWPGPLTILLPTTSPAQSSCPISHLVTCGLPTVAVRMPGHPIARALIAESGVPIAAPSANLSGRPSPTTAQHVEKDIQAKIPMILDGGACQVGVESTVVDGLHHDGRLRILRLGGLSVEDIEACLLQAGLDRSNGEPTLAGVYNQDYRDKQLEAKPTTPGMKYKHYAPHAKVVILNPVSNSTSSSDEEEPPVESIVELISKLCGKDGEGGSSRSRRIGLMLMEGSALHQSFMQYDAHSERDDDLELCYSNLGPENQPAISAQRLFAALRYLDEERTVQLILVERLAQAGLGATVMERLRKASGNSSPLSVRIFSS</sequence>
<dbReference type="Gene3D" id="3.90.870.10">
    <property type="entry name" value="DHBP synthase"/>
    <property type="match status" value="1"/>
</dbReference>
<dbReference type="PROSITE" id="PS51163">
    <property type="entry name" value="YRDC"/>
    <property type="match status" value="1"/>
</dbReference>
<dbReference type="Gene3D" id="3.40.50.11030">
    <property type="entry name" value="Threonylcarbamoyl-AMP synthase, C-terminal domain"/>
    <property type="match status" value="1"/>
</dbReference>
<dbReference type="OrthoDB" id="412787at2759"/>
<comment type="subcellular location">
    <subcellularLocation>
        <location evidence="1">Cytoplasm</location>
    </subcellularLocation>
</comment>
<evidence type="ECO:0000256" key="1">
    <source>
        <dbReference type="ARBA" id="ARBA00004496"/>
    </source>
</evidence>
<evidence type="ECO:0000256" key="12">
    <source>
        <dbReference type="ARBA" id="ARBA00048366"/>
    </source>
</evidence>